<evidence type="ECO:0000313" key="1">
    <source>
        <dbReference type="EMBL" id="KAK4268228.1"/>
    </source>
</evidence>
<proteinExistence type="predicted"/>
<dbReference type="Pfam" id="PF05542">
    <property type="entry name" value="DUF760"/>
    <property type="match status" value="1"/>
</dbReference>
<dbReference type="EMBL" id="JAWXYG010000007">
    <property type="protein sequence ID" value="KAK4268228.1"/>
    <property type="molecule type" value="Genomic_DNA"/>
</dbReference>
<name>A0AAE1JH37_9FABA</name>
<dbReference type="InterPro" id="IPR008479">
    <property type="entry name" value="DUF760"/>
</dbReference>
<reference evidence="1" key="1">
    <citation type="submission" date="2023-10" db="EMBL/GenBank/DDBJ databases">
        <title>Chromosome-level genome of the transformable northern wattle, Acacia crassicarpa.</title>
        <authorList>
            <person name="Massaro I."/>
            <person name="Sinha N.R."/>
            <person name="Poethig S."/>
            <person name="Leichty A.R."/>
        </authorList>
    </citation>
    <scope>NUCLEOTIDE SEQUENCE</scope>
    <source>
        <strain evidence="1">Acra3RX</strain>
        <tissue evidence="1">Leaf</tissue>
    </source>
</reference>
<organism evidence="1 2">
    <name type="scientific">Acacia crassicarpa</name>
    <name type="common">northern wattle</name>
    <dbReference type="NCBI Taxonomy" id="499986"/>
    <lineage>
        <taxon>Eukaryota</taxon>
        <taxon>Viridiplantae</taxon>
        <taxon>Streptophyta</taxon>
        <taxon>Embryophyta</taxon>
        <taxon>Tracheophyta</taxon>
        <taxon>Spermatophyta</taxon>
        <taxon>Magnoliopsida</taxon>
        <taxon>eudicotyledons</taxon>
        <taxon>Gunneridae</taxon>
        <taxon>Pentapetalae</taxon>
        <taxon>rosids</taxon>
        <taxon>fabids</taxon>
        <taxon>Fabales</taxon>
        <taxon>Fabaceae</taxon>
        <taxon>Caesalpinioideae</taxon>
        <taxon>mimosoid clade</taxon>
        <taxon>Acacieae</taxon>
        <taxon>Acacia</taxon>
    </lineage>
</organism>
<accession>A0AAE1JH37</accession>
<dbReference type="InterPro" id="IPR038925">
    <property type="entry name" value="At3g17800-like"/>
</dbReference>
<dbReference type="PANTHER" id="PTHR31808">
    <property type="entry name" value="EXPRESSED PROTEIN"/>
    <property type="match status" value="1"/>
</dbReference>
<protein>
    <submittedName>
        <fullName evidence="1">Uncharacterized protein</fullName>
    </submittedName>
</protein>
<comment type="caution">
    <text evidence="1">The sequence shown here is derived from an EMBL/GenBank/DDBJ whole genome shotgun (WGS) entry which is preliminary data.</text>
</comment>
<gene>
    <name evidence="1" type="ORF">QN277_024914</name>
</gene>
<keyword evidence="2" id="KW-1185">Reference proteome</keyword>
<dbReference type="Proteomes" id="UP001293593">
    <property type="component" value="Unassembled WGS sequence"/>
</dbReference>
<sequence>MENCLRHLPNFSLPCTFPPPSWLFSTPKPQFSCNFSHKAVGSSHRDLLFYRVSRRRWPIKFVAGTSTSSCEFSTLSSHSPLQLKTPVGEFLGGVLQNHPQLFHLTANEELRTLSDDREGAVARFALSAGSDEELLHRRIAEVKENQCQTILLDIMFLLIFYKFSEIRVPLVPKLSRCIYNDRLEISATKDWHLESIHSLGVLDLLKEHVTTLTGLKPNCSVREIWAKTEIRHFTLAQIYVASILYGYFLKSVDRRLSLGISDGIGLSFHDMSRYRFSDMIFGPWNNPLPVDQRLAEQEDKVADLKDYLMGFHPGSLQRCVKLRSEEALKLIQSYTFALFGNEKGEMVKSDNVILTSFSSLKRLVMEAAAFGSFLWGVEDYVDNVYRLLEMCK</sequence>
<dbReference type="AlphaFoldDB" id="A0AAE1JH37"/>
<dbReference type="PANTHER" id="PTHR31808:SF9">
    <property type="entry name" value="F21O3.2 PROTEIN"/>
    <property type="match status" value="1"/>
</dbReference>
<evidence type="ECO:0000313" key="2">
    <source>
        <dbReference type="Proteomes" id="UP001293593"/>
    </source>
</evidence>